<dbReference type="EMBL" id="BNJQ01000006">
    <property type="protein sequence ID" value="GHP03954.1"/>
    <property type="molecule type" value="Genomic_DNA"/>
</dbReference>
<proteinExistence type="predicted"/>
<feature type="domain" description="KANL3/Tex30 alpha/beta hydrolase-like" evidence="2">
    <location>
        <begin position="122"/>
        <end position="236"/>
    </location>
</feature>
<dbReference type="Pfam" id="PF20408">
    <property type="entry name" value="Abhydrolase_11"/>
    <property type="match status" value="1"/>
</dbReference>
<dbReference type="Proteomes" id="UP000660262">
    <property type="component" value="Unassembled WGS sequence"/>
</dbReference>
<organism evidence="3 4">
    <name type="scientific">Pycnococcus provasolii</name>
    <dbReference type="NCBI Taxonomy" id="41880"/>
    <lineage>
        <taxon>Eukaryota</taxon>
        <taxon>Viridiplantae</taxon>
        <taxon>Chlorophyta</taxon>
        <taxon>Pseudoscourfieldiophyceae</taxon>
        <taxon>Pseudoscourfieldiales</taxon>
        <taxon>Pycnococcaceae</taxon>
        <taxon>Pycnococcus</taxon>
    </lineage>
</organism>
<comment type="caution">
    <text evidence="3">The sequence shown here is derived from an EMBL/GenBank/DDBJ whole genome shotgun (WGS) entry which is preliminary data.</text>
</comment>
<evidence type="ECO:0000256" key="1">
    <source>
        <dbReference type="SAM" id="MobiDB-lite"/>
    </source>
</evidence>
<dbReference type="Gene3D" id="3.40.50.1820">
    <property type="entry name" value="alpha/beta hydrolase"/>
    <property type="match status" value="1"/>
</dbReference>
<reference evidence="3" key="1">
    <citation type="submission" date="2020-10" db="EMBL/GenBank/DDBJ databases">
        <title>Unveiling of a novel bifunctional photoreceptor, Dualchrome1, isolated from a cosmopolitan green alga.</title>
        <authorList>
            <person name="Suzuki S."/>
            <person name="Kawachi M."/>
        </authorList>
    </citation>
    <scope>NUCLEOTIDE SEQUENCE</scope>
    <source>
        <strain evidence="3">NIES 2893</strain>
    </source>
</reference>
<gene>
    <name evidence="3" type="ORF">PPROV_000270800</name>
</gene>
<evidence type="ECO:0000259" key="2">
    <source>
        <dbReference type="Pfam" id="PF20408"/>
    </source>
</evidence>
<evidence type="ECO:0000313" key="3">
    <source>
        <dbReference type="EMBL" id="GHP03954.1"/>
    </source>
</evidence>
<protein>
    <recommendedName>
        <fullName evidence="2">KANL3/Tex30 alpha/beta hydrolase-like domain-containing protein</fullName>
    </recommendedName>
</protein>
<accession>A0A830HA41</accession>
<dbReference type="InterPro" id="IPR046879">
    <property type="entry name" value="KANL3/Tex30_Abhydrolase"/>
</dbReference>
<keyword evidence="4" id="KW-1185">Reference proteome</keyword>
<name>A0A830HA41_9CHLO</name>
<dbReference type="OrthoDB" id="547877at2759"/>
<feature type="compositionally biased region" description="Polar residues" evidence="1">
    <location>
        <begin position="102"/>
        <end position="111"/>
    </location>
</feature>
<dbReference type="InterPro" id="IPR029058">
    <property type="entry name" value="AB_hydrolase_fold"/>
</dbReference>
<sequence>MVRLAWQYDPSPPGFTGACTSSDVDAVFKVRHNECEVQMPGAYPMEMCITQPVVGVFGGAARPTSSASKATPGIGSGSTPTKMETEGEDVEKENEPAAASNDAASGQQQAPDESKNESRRNTAIVIAHGIHAADYKAKFLTEVASLLAREGYTVVRFASKLVEKKRVAAYQAAVEAAASSPYCRFVTRWVFGGVSLGARIAAAAVHQLHTGAWVPQLPIDVAGAALVAYPFHEQNEAASVISVLAGGTTSVTGERSATRGRQANDSGHEALVKLTVPIMFCVGTNDERCDAEVLRLAASKLSSPKARYVMLPGCNNSMKRKGGKHVDAVALKTVAGSILDWIRVLETGEETPSSGVLLSSLPDAAAWEALAE</sequence>
<feature type="region of interest" description="Disordered" evidence="1">
    <location>
        <begin position="61"/>
        <end position="119"/>
    </location>
</feature>
<dbReference type="AlphaFoldDB" id="A0A830HA41"/>
<evidence type="ECO:0000313" key="4">
    <source>
        <dbReference type="Proteomes" id="UP000660262"/>
    </source>
</evidence>
<dbReference type="SUPFAM" id="SSF53474">
    <property type="entry name" value="alpha/beta-Hydrolases"/>
    <property type="match status" value="1"/>
</dbReference>